<feature type="compositionally biased region" description="Basic residues" evidence="1">
    <location>
        <begin position="348"/>
        <end position="371"/>
    </location>
</feature>
<gene>
    <name evidence="2" type="ORF">DM860_011993</name>
</gene>
<evidence type="ECO:0000256" key="1">
    <source>
        <dbReference type="SAM" id="MobiDB-lite"/>
    </source>
</evidence>
<proteinExistence type="predicted"/>
<dbReference type="PANTHER" id="PTHR33443:SF30">
    <property type="entry name" value="SARCOSINE DEHYDROGENASE-2C PROTEIN"/>
    <property type="match status" value="1"/>
</dbReference>
<organism evidence="2 3">
    <name type="scientific">Cuscuta australis</name>
    <dbReference type="NCBI Taxonomy" id="267555"/>
    <lineage>
        <taxon>Eukaryota</taxon>
        <taxon>Viridiplantae</taxon>
        <taxon>Streptophyta</taxon>
        <taxon>Embryophyta</taxon>
        <taxon>Tracheophyta</taxon>
        <taxon>Spermatophyta</taxon>
        <taxon>Magnoliopsida</taxon>
        <taxon>eudicotyledons</taxon>
        <taxon>Gunneridae</taxon>
        <taxon>Pentapetalae</taxon>
        <taxon>asterids</taxon>
        <taxon>lamiids</taxon>
        <taxon>Solanales</taxon>
        <taxon>Convolvulaceae</taxon>
        <taxon>Cuscuteae</taxon>
        <taxon>Cuscuta</taxon>
        <taxon>Cuscuta subgen. Grammica</taxon>
        <taxon>Cuscuta sect. Cleistogrammica</taxon>
    </lineage>
</organism>
<keyword evidence="3" id="KW-1185">Reference proteome</keyword>
<dbReference type="EMBL" id="NQVE01000175">
    <property type="protein sequence ID" value="RAL42210.1"/>
    <property type="molecule type" value="Genomic_DNA"/>
</dbReference>
<evidence type="ECO:0000313" key="3">
    <source>
        <dbReference type="Proteomes" id="UP000249390"/>
    </source>
</evidence>
<dbReference type="AlphaFoldDB" id="A0A328DAK8"/>
<evidence type="ECO:0008006" key="4">
    <source>
        <dbReference type="Google" id="ProtNLM"/>
    </source>
</evidence>
<dbReference type="Proteomes" id="UP000249390">
    <property type="component" value="Unassembled WGS sequence"/>
</dbReference>
<reference evidence="2 3" key="1">
    <citation type="submission" date="2018-06" db="EMBL/GenBank/DDBJ databases">
        <title>The Genome of Cuscuta australis (Dodder) Provides Insight into the Evolution of Plant Parasitism.</title>
        <authorList>
            <person name="Liu H."/>
        </authorList>
    </citation>
    <scope>NUCLEOTIDE SEQUENCE [LARGE SCALE GENOMIC DNA]</scope>
    <source>
        <strain evidence="3">cv. Yunnan</strain>
        <tissue evidence="2">Vines</tissue>
    </source>
</reference>
<name>A0A328DAK8_9ASTE</name>
<feature type="region of interest" description="Disordered" evidence="1">
    <location>
        <begin position="511"/>
        <end position="535"/>
    </location>
</feature>
<comment type="caution">
    <text evidence="2">The sequence shown here is derived from an EMBL/GenBank/DDBJ whole genome shotgun (WGS) entry which is preliminary data.</text>
</comment>
<protein>
    <recommendedName>
        <fullName evidence="4">RPM1 interacting protein 13</fullName>
    </recommendedName>
</protein>
<sequence>MEDPKEVVVNISSDEEEASGKISGVGSGGVGRYDFGWISRFLDEDDDESPVDSDDVLVVGEVILNAKQSVKSSVTPCEESVKAVDEDDCDCIVLEEDPDKPVRVNNDVERDDDLLVVSEKGQVACRDYPHPRHHCAKFPFASTPHETFCDQCHCYVCDSLAPCGHWGNGTSSIDHCHATEKEQFWKAERHNKKKNRNALSSLPPSAVVDASLLVQPPLLNMPPLPQTVQFNMTQNQAFAGQCPIRPCSRQQGTISPPPGFFVPNRPCSRQHGTLSPPPGFFVPSHPPGYTVPRDNNLQAQGVSHQFQNGYVNRSSSGRRWNVSQAGPHNIQSRTLFKRSGPVPQSVTTHRHGNSSSHVHNRPPFHRNPHRGSRLIDSHGWATPAITNTGSPGSFPTDLRYIPSNLIPSQSQQSKFLSYISSYPQSFSQSPNYANPVSSQSCLGRTYTDYLPSEFPTLFQQYVDSNSMGKAPPNTHASEPINGINNIENPLQPRFRQAIYNSIPEIDFQANAAGKGSESSVQPPPVGSSCGDTNEHYSSAPIVSQDASQNISSHQGCEVQSVDPDGTLNEPHNVSPAETLFFATEVNNQLAESPYGFDDWFCEDPTVPRVIEVSVPPAGMNEYSPDSTPVGSWSLF</sequence>
<feature type="region of interest" description="Disordered" evidence="1">
    <location>
        <begin position="339"/>
        <end position="371"/>
    </location>
</feature>
<evidence type="ECO:0000313" key="2">
    <source>
        <dbReference type="EMBL" id="RAL42210.1"/>
    </source>
</evidence>
<accession>A0A328DAK8</accession>
<dbReference type="InterPro" id="IPR053234">
    <property type="entry name" value="RPM1_Interactor"/>
</dbReference>
<dbReference type="PANTHER" id="PTHR33443">
    <property type="entry name" value="ZGC:112980"/>
    <property type="match status" value="1"/>
</dbReference>